<evidence type="ECO:0000313" key="3">
    <source>
        <dbReference type="EMBL" id="KAK4269600.1"/>
    </source>
</evidence>
<gene>
    <name evidence="3" type="ORF">QN277_022737</name>
</gene>
<name>A0AAE1KC17_9FABA</name>
<dbReference type="InterPro" id="IPR025558">
    <property type="entry name" value="DUF4283"/>
</dbReference>
<organism evidence="3 4">
    <name type="scientific">Acacia crassicarpa</name>
    <name type="common">northern wattle</name>
    <dbReference type="NCBI Taxonomy" id="499986"/>
    <lineage>
        <taxon>Eukaryota</taxon>
        <taxon>Viridiplantae</taxon>
        <taxon>Streptophyta</taxon>
        <taxon>Embryophyta</taxon>
        <taxon>Tracheophyta</taxon>
        <taxon>Spermatophyta</taxon>
        <taxon>Magnoliopsida</taxon>
        <taxon>eudicotyledons</taxon>
        <taxon>Gunneridae</taxon>
        <taxon>Pentapetalae</taxon>
        <taxon>rosids</taxon>
        <taxon>fabids</taxon>
        <taxon>Fabales</taxon>
        <taxon>Fabaceae</taxon>
        <taxon>Caesalpinioideae</taxon>
        <taxon>mimosoid clade</taxon>
        <taxon>Acacieae</taxon>
        <taxon>Acacia</taxon>
    </lineage>
</organism>
<evidence type="ECO:0000256" key="1">
    <source>
        <dbReference type="SAM" id="MobiDB-lite"/>
    </source>
</evidence>
<dbReference type="AlphaFoldDB" id="A0AAE1KC17"/>
<dbReference type="PANTHER" id="PTHR31286:SF99">
    <property type="entry name" value="DUF4283 DOMAIN-CONTAINING PROTEIN"/>
    <property type="match status" value="1"/>
</dbReference>
<feature type="region of interest" description="Disordered" evidence="1">
    <location>
        <begin position="1"/>
        <end position="33"/>
    </location>
</feature>
<protein>
    <recommendedName>
        <fullName evidence="2">DUF4283 domain-containing protein</fullName>
    </recommendedName>
</protein>
<feature type="domain" description="DUF4283" evidence="2">
    <location>
        <begin position="134"/>
        <end position="218"/>
    </location>
</feature>
<reference evidence="3" key="1">
    <citation type="submission" date="2023-10" db="EMBL/GenBank/DDBJ databases">
        <title>Chromosome-level genome of the transformable northern wattle, Acacia crassicarpa.</title>
        <authorList>
            <person name="Massaro I."/>
            <person name="Sinha N.R."/>
            <person name="Poethig S."/>
            <person name="Leichty A.R."/>
        </authorList>
    </citation>
    <scope>NUCLEOTIDE SEQUENCE</scope>
    <source>
        <strain evidence="3">Acra3RX</strain>
        <tissue evidence="3">Leaf</tissue>
    </source>
</reference>
<dbReference type="Pfam" id="PF14111">
    <property type="entry name" value="DUF4283"/>
    <property type="match status" value="1"/>
</dbReference>
<sequence>MTDSGQWKVLPDQPPAEEQDDRKKKKKVEEEDIPLAINDSMIDLVPKESRTKINPLMGNESEVPNESHPPKFTSYRASLMGFNGVAHSTTSMEEEDLFTYDKEISWKLPEEMKQLMKRYPVAPCTQDEYNKWCEPWNYALILTMLGKRFDLYVLKDILQRMWGFSSFELIDLPNNYFIVRFQDPELWKAHYCKVLYDGPWVIHQHCVLIQHWTPYFNLYKSGHLGAYP</sequence>
<dbReference type="EMBL" id="JAWXYG010000006">
    <property type="protein sequence ID" value="KAK4269600.1"/>
    <property type="molecule type" value="Genomic_DNA"/>
</dbReference>
<keyword evidence="4" id="KW-1185">Reference proteome</keyword>
<dbReference type="PANTHER" id="PTHR31286">
    <property type="entry name" value="GLYCINE-RICH CELL WALL STRUCTURAL PROTEIN 1.8-LIKE"/>
    <property type="match status" value="1"/>
</dbReference>
<accession>A0AAE1KC17</accession>
<dbReference type="InterPro" id="IPR040256">
    <property type="entry name" value="At4g02000-like"/>
</dbReference>
<evidence type="ECO:0000259" key="2">
    <source>
        <dbReference type="Pfam" id="PF14111"/>
    </source>
</evidence>
<proteinExistence type="predicted"/>
<comment type="caution">
    <text evidence="3">The sequence shown here is derived from an EMBL/GenBank/DDBJ whole genome shotgun (WGS) entry which is preliminary data.</text>
</comment>
<dbReference type="Proteomes" id="UP001293593">
    <property type="component" value="Unassembled WGS sequence"/>
</dbReference>
<evidence type="ECO:0000313" key="4">
    <source>
        <dbReference type="Proteomes" id="UP001293593"/>
    </source>
</evidence>